<comment type="caution">
    <text evidence="2">The sequence shown here is derived from an EMBL/GenBank/DDBJ whole genome shotgun (WGS) entry which is preliminary data.</text>
</comment>
<reference evidence="2 3" key="1">
    <citation type="submission" date="2019-10" db="EMBL/GenBank/DDBJ databases">
        <title>Dictyobacter vulcani sp. nov., within the class Ktedonobacteria, isolated from soil of volcanic Mt. Zao.</title>
        <authorList>
            <person name="Zheng Y."/>
            <person name="Wang C.M."/>
            <person name="Sakai Y."/>
            <person name="Abe K."/>
            <person name="Yokota A."/>
            <person name="Yabe S."/>
        </authorList>
    </citation>
    <scope>NUCLEOTIDE SEQUENCE [LARGE SCALE GENOMIC DNA]</scope>
    <source>
        <strain evidence="2 3">W12</strain>
    </source>
</reference>
<dbReference type="RefSeq" id="WP_151755970.1">
    <property type="nucleotide sequence ID" value="NZ_BKZW01000001.1"/>
</dbReference>
<dbReference type="Proteomes" id="UP000326912">
    <property type="component" value="Unassembled WGS sequence"/>
</dbReference>
<evidence type="ECO:0000259" key="1">
    <source>
        <dbReference type="Pfam" id="PF13115"/>
    </source>
</evidence>
<dbReference type="AlphaFoldDB" id="A0A5J4KJN7"/>
<proteinExistence type="predicted"/>
<dbReference type="Pfam" id="PF13115">
    <property type="entry name" value="YtkA"/>
    <property type="match status" value="1"/>
</dbReference>
<keyword evidence="3" id="KW-1185">Reference proteome</keyword>
<gene>
    <name evidence="2" type="ORF">KDW_21970</name>
</gene>
<feature type="domain" description="YtkA-like" evidence="1">
    <location>
        <begin position="42"/>
        <end position="125"/>
    </location>
</feature>
<protein>
    <recommendedName>
        <fullName evidence="1">YtkA-like domain-containing protein</fullName>
    </recommendedName>
</protein>
<evidence type="ECO:0000313" key="3">
    <source>
        <dbReference type="Proteomes" id="UP000326912"/>
    </source>
</evidence>
<dbReference type="InterPro" id="IPR032693">
    <property type="entry name" value="YtkA-like_dom"/>
</dbReference>
<name>A0A5J4KJN7_9CHLR</name>
<evidence type="ECO:0000313" key="2">
    <source>
        <dbReference type="EMBL" id="GER88035.1"/>
    </source>
</evidence>
<dbReference type="EMBL" id="BKZW01000001">
    <property type="protein sequence ID" value="GER88035.1"/>
    <property type="molecule type" value="Genomic_DNA"/>
</dbReference>
<organism evidence="2 3">
    <name type="scientific">Dictyobacter vulcani</name>
    <dbReference type="NCBI Taxonomy" id="2607529"/>
    <lineage>
        <taxon>Bacteria</taxon>
        <taxon>Bacillati</taxon>
        <taxon>Chloroflexota</taxon>
        <taxon>Ktedonobacteria</taxon>
        <taxon>Ktedonobacterales</taxon>
        <taxon>Dictyobacteraceae</taxon>
        <taxon>Dictyobacter</taxon>
    </lineage>
</organism>
<accession>A0A5J4KJN7</accession>
<sequence>MKRRKLLIVVLGIGFLILITFLGTSLESLIPHPPTAAVQVEQAGPYQVTLQVSPNPPSVTNPANLSLQVVKKASGQLVSNARVTLSSAMQTMDMGTEELVAQPQSPGNYHAQAHFSMSGPWQLRVQISETGTPAASTTFDVTAR</sequence>